<dbReference type="SUPFAM" id="SSF46785">
    <property type="entry name" value="Winged helix' DNA-binding domain"/>
    <property type="match status" value="1"/>
</dbReference>
<dbReference type="Proteomes" id="UP000644140">
    <property type="component" value="Chromosome"/>
</dbReference>
<gene>
    <name evidence="1" type="ORF">I9054_005665</name>
</gene>
<proteinExistence type="predicted"/>
<reference evidence="1" key="1">
    <citation type="submission" date="2022-02" db="EMBL/GenBank/DDBJ databases">
        <title>Characterization of Tn125 harboring carbapenem-resistant Acinetobacter bereziniae clinical isolates.</title>
        <authorList>
            <person name="Wong N.-K."/>
            <person name="Pan Q."/>
        </authorList>
    </citation>
    <scope>NUCLEOTIDE SEQUENCE</scope>
    <source>
        <strain evidence="1">GD03393</strain>
    </source>
</reference>
<dbReference type="EMBL" id="CP092085">
    <property type="protein sequence ID" value="UUN98937.1"/>
    <property type="molecule type" value="Genomic_DNA"/>
</dbReference>
<dbReference type="Gene3D" id="1.10.10.10">
    <property type="entry name" value="Winged helix-like DNA-binding domain superfamily/Winged helix DNA-binding domain"/>
    <property type="match status" value="1"/>
</dbReference>
<dbReference type="InterPro" id="IPR036388">
    <property type="entry name" value="WH-like_DNA-bd_sf"/>
</dbReference>
<organism evidence="1 2">
    <name type="scientific">Acinetobacter bereziniae</name>
    <name type="common">Acinetobacter genomosp. 10</name>
    <dbReference type="NCBI Taxonomy" id="106648"/>
    <lineage>
        <taxon>Bacteria</taxon>
        <taxon>Pseudomonadati</taxon>
        <taxon>Pseudomonadota</taxon>
        <taxon>Gammaproteobacteria</taxon>
        <taxon>Moraxellales</taxon>
        <taxon>Moraxellaceae</taxon>
        <taxon>Acinetobacter</taxon>
    </lineage>
</organism>
<dbReference type="InterPro" id="IPR036390">
    <property type="entry name" value="WH_DNA-bd_sf"/>
</dbReference>
<dbReference type="AlphaFoldDB" id="A0A8I1AHK3"/>
<dbReference type="RefSeq" id="WP_009586718.1">
    <property type="nucleotide sequence ID" value="NZ_BKMM01000048.1"/>
</dbReference>
<evidence type="ECO:0000313" key="2">
    <source>
        <dbReference type="Proteomes" id="UP000644140"/>
    </source>
</evidence>
<sequence>MKQAQAQQMLLQILQAEHKAMSAYQLLEKAKPYGFQAPMQIYRVLKQLCEQKLIIKLNSLNLYIATVANLETPYQILTVCTHCQQVQSIVIPHFDRCVKQSLNAKKFNAKCEYLEVLGQCFACVSAHENHTILK</sequence>
<protein>
    <submittedName>
        <fullName evidence="1">Fur family transcriptional regulator</fullName>
    </submittedName>
</protein>
<name>A0A8I1AHK3_ACIBZ</name>
<accession>A0A8I1AHK3</accession>
<evidence type="ECO:0000313" key="1">
    <source>
        <dbReference type="EMBL" id="UUN98937.1"/>
    </source>
</evidence>